<sequence length="255" mass="26198">MWENSPVTADAFHPATPAVLFDLDGTLVDPAGAITGGITQALAQHELPIPPDAVLRSMVGPPLAQSLGAVAGVPADRLGAVIATYRDRYRAEGMAASRVYPGVADLLTRLRERGYRLAVATQKPVGLATELLTATGLVDAFDVVHGSSDDEEDPVPLTKTRIVAAALADLGIDGPAAGERARAVMVGDRRHDMIGATENGLAGIGVAWGFAGDRELVDAGAAVVVGSAGELEKAIADLLRPPAEQTGRQGTEATA</sequence>
<dbReference type="InterPro" id="IPR041492">
    <property type="entry name" value="HAD_2"/>
</dbReference>
<keyword evidence="2" id="KW-1185">Reference proteome</keyword>
<dbReference type="STRING" id="554083.BKD30_05150"/>
<evidence type="ECO:0000313" key="2">
    <source>
        <dbReference type="Proteomes" id="UP000187085"/>
    </source>
</evidence>
<proteinExistence type="predicted"/>
<organism evidence="1 2">
    <name type="scientific">Tersicoccus phoenicis</name>
    <dbReference type="NCBI Taxonomy" id="554083"/>
    <lineage>
        <taxon>Bacteria</taxon>
        <taxon>Bacillati</taxon>
        <taxon>Actinomycetota</taxon>
        <taxon>Actinomycetes</taxon>
        <taxon>Micrococcales</taxon>
        <taxon>Micrococcaceae</taxon>
        <taxon>Tersicoccus</taxon>
    </lineage>
</organism>
<gene>
    <name evidence="1" type="ORF">BKD30_05150</name>
</gene>
<dbReference type="SFLD" id="SFLDG01129">
    <property type="entry name" value="C1.5:_HAD__Beta-PGM__Phosphata"/>
    <property type="match status" value="1"/>
</dbReference>
<accession>A0A1R1LFS9</accession>
<dbReference type="PANTHER" id="PTHR43434:SF20">
    <property type="entry name" value="5'-NUCLEOTIDASE"/>
    <property type="match status" value="1"/>
</dbReference>
<dbReference type="PANTHER" id="PTHR43434">
    <property type="entry name" value="PHOSPHOGLYCOLATE PHOSPHATASE"/>
    <property type="match status" value="1"/>
</dbReference>
<dbReference type="GO" id="GO:0004713">
    <property type="term" value="F:protein tyrosine kinase activity"/>
    <property type="evidence" value="ECO:0007669"/>
    <property type="project" value="TreeGrafter"/>
</dbReference>
<dbReference type="GO" id="GO:0005829">
    <property type="term" value="C:cytosol"/>
    <property type="evidence" value="ECO:0007669"/>
    <property type="project" value="TreeGrafter"/>
</dbReference>
<dbReference type="Gene3D" id="1.10.150.240">
    <property type="entry name" value="Putative phosphatase, domain 2"/>
    <property type="match status" value="1"/>
</dbReference>
<dbReference type="EMBL" id="MRDE01000022">
    <property type="protein sequence ID" value="OMH26349.1"/>
    <property type="molecule type" value="Genomic_DNA"/>
</dbReference>
<dbReference type="AlphaFoldDB" id="A0A1R1LFS9"/>
<dbReference type="InterPro" id="IPR036412">
    <property type="entry name" value="HAD-like_sf"/>
</dbReference>
<dbReference type="SUPFAM" id="SSF56784">
    <property type="entry name" value="HAD-like"/>
    <property type="match status" value="1"/>
</dbReference>
<evidence type="ECO:0000313" key="1">
    <source>
        <dbReference type="EMBL" id="OMH26349.1"/>
    </source>
</evidence>
<reference evidence="1 2" key="1">
    <citation type="submission" date="2016-12" db="EMBL/GenBank/DDBJ databases">
        <title>Draft genome of Tersicoccus phoenicis 1P05MA.</title>
        <authorList>
            <person name="Nakajima Y."/>
            <person name="Yoshizawa S."/>
            <person name="Nakamura K."/>
            <person name="Ogura Y."/>
            <person name="Hayashi T."/>
            <person name="Kogure K."/>
        </authorList>
    </citation>
    <scope>NUCLEOTIDE SEQUENCE [LARGE SCALE GENOMIC DNA]</scope>
    <source>
        <strain evidence="1 2">1p05MA</strain>
    </source>
</reference>
<dbReference type="InterPro" id="IPR023214">
    <property type="entry name" value="HAD_sf"/>
</dbReference>
<evidence type="ECO:0008006" key="3">
    <source>
        <dbReference type="Google" id="ProtNLM"/>
    </source>
</evidence>
<dbReference type="InterPro" id="IPR050155">
    <property type="entry name" value="HAD-like_hydrolase_sf"/>
</dbReference>
<name>A0A1R1LFS9_9MICC</name>
<protein>
    <recommendedName>
        <fullName evidence="3">Haloacid dehalogenase</fullName>
    </recommendedName>
</protein>
<dbReference type="Pfam" id="PF13419">
    <property type="entry name" value="HAD_2"/>
    <property type="match status" value="1"/>
</dbReference>
<comment type="caution">
    <text evidence="1">The sequence shown here is derived from an EMBL/GenBank/DDBJ whole genome shotgun (WGS) entry which is preliminary data.</text>
</comment>
<dbReference type="InterPro" id="IPR023198">
    <property type="entry name" value="PGP-like_dom2"/>
</dbReference>
<dbReference type="SFLD" id="SFLDS00003">
    <property type="entry name" value="Haloacid_Dehalogenase"/>
    <property type="match status" value="1"/>
</dbReference>
<dbReference type="Proteomes" id="UP000187085">
    <property type="component" value="Unassembled WGS sequence"/>
</dbReference>
<dbReference type="OrthoDB" id="9776368at2"/>
<dbReference type="Gene3D" id="3.40.50.1000">
    <property type="entry name" value="HAD superfamily/HAD-like"/>
    <property type="match status" value="1"/>
</dbReference>